<dbReference type="RefSeq" id="WP_069988490.1">
    <property type="nucleotide sequence ID" value="NZ_JACOQK010000001.1"/>
</dbReference>
<feature type="domain" description="HTH araC/xylS-type" evidence="4">
    <location>
        <begin position="249"/>
        <end position="346"/>
    </location>
</feature>
<dbReference type="PANTHER" id="PTHR43280:SF28">
    <property type="entry name" value="HTH-TYPE TRANSCRIPTIONAL ACTIVATOR RHAS"/>
    <property type="match status" value="1"/>
</dbReference>
<dbReference type="InterPro" id="IPR014710">
    <property type="entry name" value="RmlC-like_jellyroll"/>
</dbReference>
<dbReference type="Gene3D" id="1.10.10.60">
    <property type="entry name" value="Homeodomain-like"/>
    <property type="match status" value="2"/>
</dbReference>
<dbReference type="InterPro" id="IPR009057">
    <property type="entry name" value="Homeodomain-like_sf"/>
</dbReference>
<keyword evidence="2" id="KW-0238">DNA-binding</keyword>
<comment type="caution">
    <text evidence="5">The sequence shown here is derived from an EMBL/GenBank/DDBJ whole genome shotgun (WGS) entry which is preliminary data.</text>
</comment>
<evidence type="ECO:0000256" key="2">
    <source>
        <dbReference type="ARBA" id="ARBA00023125"/>
    </source>
</evidence>
<dbReference type="SUPFAM" id="SSF51182">
    <property type="entry name" value="RmlC-like cupins"/>
    <property type="match status" value="1"/>
</dbReference>
<dbReference type="InterPro" id="IPR011051">
    <property type="entry name" value="RmlC_Cupin_sf"/>
</dbReference>
<sequence>MVPFYRPFQSMCKKEELLKKRWLYEKEPTEQRKQELEALSKNYGYDFLDIRVPFEGHTMDDHFFTPESRYFYGHRHVVISRHPCYNPLNFHGHEFFELIYVWRGDCDHYINQEKIKLQQGDFCILPPHLIHAVYTENEQSVIINILIRKPTFYYTFTNLLSEFDELSSFFRFALLEEKNDSYLMFRCGEDAVLQHMVQQMYEEYFQDEAYAAPILDHYIMIFFGLLLRRHHQDILFFENARMEKEVPVSEILSFISEHLQDISLDMLAEHLHYNKNYLSTFIQKTMGQKFQDIVKEQRFLFAAKMIVQGDLPLKEIKDLIGYHNFSHFYENFKELFGMTPAEYRKVHHPETGSINLPVGTEFWGLRE</sequence>
<keyword evidence="6" id="KW-1185">Reference proteome</keyword>
<dbReference type="Pfam" id="PF02311">
    <property type="entry name" value="AraC_binding"/>
    <property type="match status" value="1"/>
</dbReference>
<proteinExistence type="predicted"/>
<protein>
    <submittedName>
        <fullName evidence="5">AraC family transcriptional regulator</fullName>
    </submittedName>
</protein>
<dbReference type="Pfam" id="PF12833">
    <property type="entry name" value="HTH_18"/>
    <property type="match status" value="1"/>
</dbReference>
<gene>
    <name evidence="5" type="ORF">H8Z77_02380</name>
</gene>
<dbReference type="InterPro" id="IPR020449">
    <property type="entry name" value="Tscrpt_reg_AraC-type_HTH"/>
</dbReference>
<dbReference type="PANTHER" id="PTHR43280">
    <property type="entry name" value="ARAC-FAMILY TRANSCRIPTIONAL REGULATOR"/>
    <property type="match status" value="1"/>
</dbReference>
<evidence type="ECO:0000313" key="6">
    <source>
        <dbReference type="Proteomes" id="UP000649151"/>
    </source>
</evidence>
<dbReference type="SMART" id="SM00342">
    <property type="entry name" value="HTH_ARAC"/>
    <property type="match status" value="1"/>
</dbReference>
<evidence type="ECO:0000256" key="1">
    <source>
        <dbReference type="ARBA" id="ARBA00023015"/>
    </source>
</evidence>
<evidence type="ECO:0000259" key="4">
    <source>
        <dbReference type="PROSITE" id="PS01124"/>
    </source>
</evidence>
<dbReference type="EMBL" id="JACOQK010000001">
    <property type="protein sequence ID" value="MBC5786869.1"/>
    <property type="molecule type" value="Genomic_DNA"/>
</dbReference>
<accession>A0ABR7IP70</accession>
<dbReference type="InterPro" id="IPR003313">
    <property type="entry name" value="AraC-bd"/>
</dbReference>
<organism evidence="5 6">
    <name type="scientific">Clostridium facile</name>
    <dbReference type="NCBI Taxonomy" id="2763035"/>
    <lineage>
        <taxon>Bacteria</taxon>
        <taxon>Bacillati</taxon>
        <taxon>Bacillota</taxon>
        <taxon>Clostridia</taxon>
        <taxon>Eubacteriales</taxon>
        <taxon>Clostridiaceae</taxon>
        <taxon>Clostridium</taxon>
    </lineage>
</organism>
<keyword evidence="3" id="KW-0804">Transcription</keyword>
<dbReference type="SUPFAM" id="SSF46689">
    <property type="entry name" value="Homeodomain-like"/>
    <property type="match status" value="1"/>
</dbReference>
<evidence type="ECO:0000256" key="3">
    <source>
        <dbReference type="ARBA" id="ARBA00023163"/>
    </source>
</evidence>
<keyword evidence="1" id="KW-0805">Transcription regulation</keyword>
<dbReference type="Proteomes" id="UP000649151">
    <property type="component" value="Unassembled WGS sequence"/>
</dbReference>
<dbReference type="InterPro" id="IPR018060">
    <property type="entry name" value="HTH_AraC"/>
</dbReference>
<reference evidence="5 6" key="1">
    <citation type="submission" date="2020-08" db="EMBL/GenBank/DDBJ databases">
        <title>Genome public.</title>
        <authorList>
            <person name="Liu C."/>
            <person name="Sun Q."/>
        </authorList>
    </citation>
    <scope>NUCLEOTIDE SEQUENCE [LARGE SCALE GENOMIC DNA]</scope>
    <source>
        <strain evidence="5 6">NSJ-27</strain>
    </source>
</reference>
<name>A0ABR7IP70_9CLOT</name>
<dbReference type="PROSITE" id="PS01124">
    <property type="entry name" value="HTH_ARAC_FAMILY_2"/>
    <property type="match status" value="1"/>
</dbReference>
<evidence type="ECO:0000313" key="5">
    <source>
        <dbReference type="EMBL" id="MBC5786869.1"/>
    </source>
</evidence>
<dbReference type="Gene3D" id="2.60.120.10">
    <property type="entry name" value="Jelly Rolls"/>
    <property type="match status" value="1"/>
</dbReference>
<dbReference type="PRINTS" id="PR00032">
    <property type="entry name" value="HTHARAC"/>
</dbReference>